<evidence type="ECO:0000259" key="12">
    <source>
        <dbReference type="PROSITE" id="PS50262"/>
    </source>
</evidence>
<keyword evidence="6 11" id="KW-0472">Membrane</keyword>
<feature type="transmembrane region" description="Helical" evidence="11">
    <location>
        <begin position="216"/>
        <end position="240"/>
    </location>
</feature>
<reference evidence="13" key="2">
    <citation type="submission" date="2021-01" db="UniProtKB">
        <authorList>
            <consortium name="EnsemblMetazoa"/>
        </authorList>
    </citation>
    <scope>IDENTIFICATION</scope>
</reference>
<dbReference type="PANTHER" id="PTHR24228">
    <property type="entry name" value="B2 BRADYKININ RECEPTOR/ANGIOTENSIN II RECEPTOR"/>
    <property type="match status" value="1"/>
</dbReference>
<dbReference type="InterPro" id="IPR017452">
    <property type="entry name" value="GPCR_Rhodpsn_7TM"/>
</dbReference>
<dbReference type="PROSITE" id="PS50262">
    <property type="entry name" value="G_PROTEIN_RECEP_F1_2"/>
    <property type="match status" value="1"/>
</dbReference>
<dbReference type="InParanoid" id="A0A7M7G4B1"/>
<feature type="transmembrane region" description="Helical" evidence="11">
    <location>
        <begin position="314"/>
        <end position="334"/>
    </location>
</feature>
<feature type="transmembrane region" description="Helical" evidence="11">
    <location>
        <begin position="130"/>
        <end position="154"/>
    </location>
</feature>
<evidence type="ECO:0000256" key="7">
    <source>
        <dbReference type="ARBA" id="ARBA00023170"/>
    </source>
</evidence>
<accession>A0A7M7G4B1</accession>
<keyword evidence="14" id="KW-1185">Reference proteome</keyword>
<dbReference type="GeneID" id="763684"/>
<evidence type="ECO:0000256" key="1">
    <source>
        <dbReference type="ARBA" id="ARBA00004651"/>
    </source>
</evidence>
<keyword evidence="7 9" id="KW-0675">Receptor</keyword>
<dbReference type="GO" id="GO:0071482">
    <property type="term" value="P:cellular response to light stimulus"/>
    <property type="evidence" value="ECO:0000318"/>
    <property type="project" value="GO_Central"/>
</dbReference>
<feature type="transmembrane region" description="Helical" evidence="11">
    <location>
        <begin position="94"/>
        <end position="124"/>
    </location>
</feature>
<name>A0A7M7G4B1_STRPU</name>
<keyword evidence="3 9" id="KW-0812">Transmembrane</keyword>
<feature type="transmembrane region" description="Helical" evidence="11">
    <location>
        <begin position="282"/>
        <end position="302"/>
    </location>
</feature>
<dbReference type="FunFam" id="1.20.1070.10:FF:000345">
    <property type="entry name" value="40S ribosomal protein S27"/>
    <property type="match status" value="1"/>
</dbReference>
<evidence type="ECO:0000256" key="11">
    <source>
        <dbReference type="SAM" id="Phobius"/>
    </source>
</evidence>
<dbReference type="PRINTS" id="PR00237">
    <property type="entry name" value="GPCRRHODOPSN"/>
</dbReference>
<dbReference type="KEGG" id="spu:763684"/>
<feature type="domain" description="G-protein coupled receptors family 1 profile" evidence="12">
    <location>
        <begin position="73"/>
        <end position="331"/>
    </location>
</feature>
<dbReference type="Proteomes" id="UP000007110">
    <property type="component" value="Unassembled WGS sequence"/>
</dbReference>
<comment type="similarity">
    <text evidence="9">Belongs to the G-protein coupled receptor 1 family.</text>
</comment>
<dbReference type="Gene3D" id="1.20.1070.10">
    <property type="entry name" value="Rhodopsin 7-helix transmembrane proteins"/>
    <property type="match status" value="1"/>
</dbReference>
<dbReference type="GO" id="GO:0005886">
    <property type="term" value="C:plasma membrane"/>
    <property type="evidence" value="ECO:0000318"/>
    <property type="project" value="GO_Central"/>
</dbReference>
<evidence type="ECO:0000256" key="6">
    <source>
        <dbReference type="ARBA" id="ARBA00023136"/>
    </source>
</evidence>
<dbReference type="OMA" id="VICIMSC"/>
<dbReference type="CDD" id="cd00637">
    <property type="entry name" value="7tm_classA_rhodopsin-like"/>
    <property type="match status" value="1"/>
</dbReference>
<dbReference type="PANTHER" id="PTHR24228:SF75">
    <property type="entry name" value="G-PROTEIN COUPLED RECEPTORS FAMILY 1 PROFILE DOMAIN-CONTAINING PROTEIN"/>
    <property type="match status" value="1"/>
</dbReference>
<proteinExistence type="inferred from homology"/>
<dbReference type="SUPFAM" id="SSF81321">
    <property type="entry name" value="Family A G protein-coupled receptor-like"/>
    <property type="match status" value="1"/>
</dbReference>
<dbReference type="SMART" id="SM01381">
    <property type="entry name" value="7TM_GPCR_Srsx"/>
    <property type="match status" value="1"/>
</dbReference>
<dbReference type="RefSeq" id="XP_001199738.2">
    <property type="nucleotide sequence ID" value="XM_001199738.4"/>
</dbReference>
<dbReference type="OrthoDB" id="10044919at2759"/>
<comment type="subcellular location">
    <subcellularLocation>
        <location evidence="1">Cell membrane</location>
        <topology evidence="1">Multi-pass membrane protein</topology>
    </subcellularLocation>
</comment>
<sequence length="380" mass="41973">MVETTATSLITDTSLADVNFTIYDIEMTSTVNVSSTSMDVGDDTGIHLYADEHVFNTILLAVTVTMTAFGCVGNALVIGAVLTHRKLRNLGNAFVVNLAVADLAVSAFINAFGIAGVVTTGAFFDNRHVLCQVIGVICIMSCSCSLWSIASIGVNRYIAIVHGSIYRDIFNKRTLPFLLITLWSICFFIDLPNLTGWGAHTFDPKLMLCTYNYAEAYSYTFFFILVGFGIPLTALIYSYARIVIYARATKAQVAAISKADKSKSSTTNQAIRNNDLRLLRSVLTIVVVFFIMWTPYAAIVVFDRYATWSRTPHVVAVVMAHMNSCINSIIYGATNKNFRQAYARLLITLFTCGTRREMQKKDQQQRKIMATSNTSTASNI</sequence>
<evidence type="ECO:0000256" key="10">
    <source>
        <dbReference type="SAM" id="MobiDB-lite"/>
    </source>
</evidence>
<dbReference type="GO" id="GO:0007602">
    <property type="term" value="P:phototransduction"/>
    <property type="evidence" value="ECO:0000318"/>
    <property type="project" value="GO_Central"/>
</dbReference>
<dbReference type="GO" id="GO:0008020">
    <property type="term" value="F:G protein-coupled photoreceptor activity"/>
    <property type="evidence" value="ECO:0000318"/>
    <property type="project" value="GO_Central"/>
</dbReference>
<keyword evidence="5 9" id="KW-0297">G-protein coupled receptor</keyword>
<evidence type="ECO:0000256" key="9">
    <source>
        <dbReference type="RuleBase" id="RU000688"/>
    </source>
</evidence>
<evidence type="ECO:0000256" key="5">
    <source>
        <dbReference type="ARBA" id="ARBA00023040"/>
    </source>
</evidence>
<feature type="transmembrane region" description="Helical" evidence="11">
    <location>
        <begin position="58"/>
        <end position="82"/>
    </location>
</feature>
<dbReference type="FunCoup" id="A0A7M7G4B1">
    <property type="interactions" value="660"/>
</dbReference>
<evidence type="ECO:0000256" key="3">
    <source>
        <dbReference type="ARBA" id="ARBA00022692"/>
    </source>
</evidence>
<protein>
    <recommendedName>
        <fullName evidence="12">G-protein coupled receptors family 1 profile domain-containing protein</fullName>
    </recommendedName>
</protein>
<evidence type="ECO:0000256" key="2">
    <source>
        <dbReference type="ARBA" id="ARBA00022475"/>
    </source>
</evidence>
<dbReference type="PROSITE" id="PS00237">
    <property type="entry name" value="G_PROTEIN_RECEP_F1_1"/>
    <property type="match status" value="1"/>
</dbReference>
<keyword evidence="2" id="KW-1003">Cell membrane</keyword>
<dbReference type="InterPro" id="IPR000276">
    <property type="entry name" value="GPCR_Rhodpsn"/>
</dbReference>
<feature type="compositionally biased region" description="Polar residues" evidence="10">
    <location>
        <begin position="370"/>
        <end position="380"/>
    </location>
</feature>
<evidence type="ECO:0000313" key="14">
    <source>
        <dbReference type="Proteomes" id="UP000007110"/>
    </source>
</evidence>
<dbReference type="Pfam" id="PF00001">
    <property type="entry name" value="7tm_1"/>
    <property type="match status" value="1"/>
</dbReference>
<evidence type="ECO:0000256" key="4">
    <source>
        <dbReference type="ARBA" id="ARBA00022989"/>
    </source>
</evidence>
<evidence type="ECO:0000313" key="13">
    <source>
        <dbReference type="EnsemblMetazoa" id="XP_001199738"/>
    </source>
</evidence>
<keyword evidence="4 11" id="KW-1133">Transmembrane helix</keyword>
<reference evidence="14" key="1">
    <citation type="submission" date="2015-02" db="EMBL/GenBank/DDBJ databases">
        <title>Genome sequencing for Strongylocentrotus purpuratus.</title>
        <authorList>
            <person name="Murali S."/>
            <person name="Liu Y."/>
            <person name="Vee V."/>
            <person name="English A."/>
            <person name="Wang M."/>
            <person name="Skinner E."/>
            <person name="Han Y."/>
            <person name="Muzny D.M."/>
            <person name="Worley K.C."/>
            <person name="Gibbs R.A."/>
        </authorList>
    </citation>
    <scope>NUCLEOTIDE SEQUENCE</scope>
</reference>
<feature type="transmembrane region" description="Helical" evidence="11">
    <location>
        <begin position="175"/>
        <end position="196"/>
    </location>
</feature>
<organism evidence="13 14">
    <name type="scientific">Strongylocentrotus purpuratus</name>
    <name type="common">Purple sea urchin</name>
    <dbReference type="NCBI Taxonomy" id="7668"/>
    <lineage>
        <taxon>Eukaryota</taxon>
        <taxon>Metazoa</taxon>
        <taxon>Echinodermata</taxon>
        <taxon>Eleutherozoa</taxon>
        <taxon>Echinozoa</taxon>
        <taxon>Echinoidea</taxon>
        <taxon>Euechinoidea</taxon>
        <taxon>Echinacea</taxon>
        <taxon>Camarodonta</taxon>
        <taxon>Echinidea</taxon>
        <taxon>Strongylocentrotidae</taxon>
        <taxon>Strongylocentrotus</taxon>
    </lineage>
</organism>
<evidence type="ECO:0000256" key="8">
    <source>
        <dbReference type="ARBA" id="ARBA00023224"/>
    </source>
</evidence>
<dbReference type="EnsemblMetazoa" id="XM_001199738">
    <property type="protein sequence ID" value="XP_001199738"/>
    <property type="gene ID" value="LOC763684"/>
</dbReference>
<dbReference type="GO" id="GO:0007186">
    <property type="term" value="P:G protein-coupled receptor signaling pathway"/>
    <property type="evidence" value="ECO:0000318"/>
    <property type="project" value="GO_Central"/>
</dbReference>
<feature type="region of interest" description="Disordered" evidence="10">
    <location>
        <begin position="358"/>
        <end position="380"/>
    </location>
</feature>
<keyword evidence="8 9" id="KW-0807">Transducer</keyword>
<dbReference type="AlphaFoldDB" id="A0A7M7G4B1"/>